<evidence type="ECO:0000259" key="2">
    <source>
        <dbReference type="PROSITE" id="PS51186"/>
    </source>
</evidence>
<dbReference type="Pfam" id="PF00583">
    <property type="entry name" value="Acetyltransf_1"/>
    <property type="match status" value="1"/>
</dbReference>
<dbReference type="PANTHER" id="PTHR47426:SF3">
    <property type="entry name" value="GCN5-RELATED N-ACETYLTRANSFERASE 6, CHLOROPLASTIC"/>
    <property type="match status" value="1"/>
</dbReference>
<dbReference type="Proteomes" id="UP000663760">
    <property type="component" value="Chromosome 9"/>
</dbReference>
<gene>
    <name evidence="3" type="ORF">SI8410_09011940</name>
</gene>
<accession>A0A7I8KUT0</accession>
<proteinExistence type="predicted"/>
<evidence type="ECO:0000313" key="4">
    <source>
        <dbReference type="Proteomes" id="UP000663760"/>
    </source>
</evidence>
<evidence type="ECO:0000313" key="3">
    <source>
        <dbReference type="EMBL" id="CAA7401262.1"/>
    </source>
</evidence>
<dbReference type="InterPro" id="IPR000182">
    <property type="entry name" value="GNAT_dom"/>
</dbReference>
<dbReference type="PANTHER" id="PTHR47426">
    <property type="entry name" value="ACYL-COA N-ACYLTRANSFERASES (NAT) SUPERFAMILY PROTEIN"/>
    <property type="match status" value="1"/>
</dbReference>
<dbReference type="CDD" id="cd04301">
    <property type="entry name" value="NAT_SF"/>
    <property type="match status" value="1"/>
</dbReference>
<dbReference type="GO" id="GO:0016747">
    <property type="term" value="F:acyltransferase activity, transferring groups other than amino-acyl groups"/>
    <property type="evidence" value="ECO:0007669"/>
    <property type="project" value="InterPro"/>
</dbReference>
<dbReference type="Gene3D" id="3.40.630.30">
    <property type="match status" value="1"/>
</dbReference>
<dbReference type="OrthoDB" id="41532at2759"/>
<keyword evidence="4" id="KW-1185">Reference proteome</keyword>
<dbReference type="SUPFAM" id="SSF55729">
    <property type="entry name" value="Acyl-CoA N-acyltransferases (Nat)"/>
    <property type="match status" value="1"/>
</dbReference>
<sequence length="289" mass="32511">MAVAVPRPSALRGVPGRRYGFRPPSRGIFVSMGDSSMFSRPQKGGDNETSPGTYNPSLASLLGKSTHADLRLDRLQPLDLESRCRLKRVFGRFVAREALLEEELWTASWLRAESHWEDQPYLRYVKNYKKKFAEQEFAALKRRCSEQNAEKCTCIVVVKRGEKDVKRTVLNSVVGSLDISVRFLLRGETYPGERATNFFSNVYRGDGARYGYIANLCVAKCARRQGIGSNMLYLAIEAAKSDGVDQIFVHVDRENAAAQKLYAKLGFQARIGERSSPPTGGMIPRKMFR</sequence>
<dbReference type="PROSITE" id="PS51186">
    <property type="entry name" value="GNAT"/>
    <property type="match status" value="1"/>
</dbReference>
<dbReference type="EMBL" id="LR746272">
    <property type="protein sequence ID" value="CAA7401262.1"/>
    <property type="molecule type" value="Genomic_DNA"/>
</dbReference>
<name>A0A7I8KUT0_SPIIN</name>
<dbReference type="InterPro" id="IPR016181">
    <property type="entry name" value="Acyl_CoA_acyltransferase"/>
</dbReference>
<reference evidence="3" key="1">
    <citation type="submission" date="2020-02" db="EMBL/GenBank/DDBJ databases">
        <authorList>
            <person name="Scholz U."/>
            <person name="Mascher M."/>
            <person name="Fiebig A."/>
        </authorList>
    </citation>
    <scope>NUCLEOTIDE SEQUENCE</scope>
</reference>
<feature type="region of interest" description="Disordered" evidence="1">
    <location>
        <begin position="33"/>
        <end position="53"/>
    </location>
</feature>
<evidence type="ECO:0000256" key="1">
    <source>
        <dbReference type="SAM" id="MobiDB-lite"/>
    </source>
</evidence>
<organism evidence="3 4">
    <name type="scientific">Spirodela intermedia</name>
    <name type="common">Intermediate duckweed</name>
    <dbReference type="NCBI Taxonomy" id="51605"/>
    <lineage>
        <taxon>Eukaryota</taxon>
        <taxon>Viridiplantae</taxon>
        <taxon>Streptophyta</taxon>
        <taxon>Embryophyta</taxon>
        <taxon>Tracheophyta</taxon>
        <taxon>Spermatophyta</taxon>
        <taxon>Magnoliopsida</taxon>
        <taxon>Liliopsida</taxon>
        <taxon>Araceae</taxon>
        <taxon>Lemnoideae</taxon>
        <taxon>Spirodela</taxon>
    </lineage>
</organism>
<protein>
    <recommendedName>
        <fullName evidence="2">N-acetyltransferase domain-containing protein</fullName>
    </recommendedName>
</protein>
<feature type="domain" description="N-acetyltransferase" evidence="2">
    <location>
        <begin position="209"/>
        <end position="289"/>
    </location>
</feature>
<dbReference type="AlphaFoldDB" id="A0A7I8KUT0"/>